<keyword evidence="2" id="KW-0813">Transport</keyword>
<evidence type="ECO:0000256" key="3">
    <source>
        <dbReference type="ARBA" id="ARBA00022475"/>
    </source>
</evidence>
<feature type="transmembrane region" description="Helical" evidence="7">
    <location>
        <begin position="346"/>
        <end position="365"/>
    </location>
</feature>
<comment type="caution">
    <text evidence="8">The sequence shown here is derived from an EMBL/GenBank/DDBJ whole genome shotgun (WGS) entry which is preliminary data.</text>
</comment>
<dbReference type="InterPro" id="IPR001991">
    <property type="entry name" value="Na-dicarboxylate_symporter"/>
</dbReference>
<evidence type="ECO:0000313" key="9">
    <source>
        <dbReference type="Proteomes" id="UP000669239"/>
    </source>
</evidence>
<protein>
    <submittedName>
        <fullName evidence="8">Dicarboxylate/amino acid:cation symporter</fullName>
    </submittedName>
</protein>
<keyword evidence="6 7" id="KW-0472">Membrane</keyword>
<feature type="transmembrane region" description="Helical" evidence="7">
    <location>
        <begin position="141"/>
        <end position="158"/>
    </location>
</feature>
<dbReference type="RefSeq" id="WP_117560677.1">
    <property type="nucleotide sequence ID" value="NZ_JAAITT010000051.1"/>
</dbReference>
<dbReference type="PRINTS" id="PR00173">
    <property type="entry name" value="EDTRNSPORT"/>
</dbReference>
<comment type="subcellular location">
    <subcellularLocation>
        <location evidence="1">Cell membrane</location>
        <topology evidence="1">Multi-pass membrane protein</topology>
    </subcellularLocation>
</comment>
<accession>A0ABX2HT66</accession>
<feature type="transmembrane region" description="Helical" evidence="7">
    <location>
        <begin position="73"/>
        <end position="98"/>
    </location>
</feature>
<gene>
    <name evidence="8" type="ORF">G5B36_24885</name>
</gene>
<dbReference type="SUPFAM" id="SSF118215">
    <property type="entry name" value="Proton glutamate symport protein"/>
    <property type="match status" value="1"/>
</dbReference>
<feature type="transmembrane region" description="Helical" evidence="7">
    <location>
        <begin position="12"/>
        <end position="34"/>
    </location>
</feature>
<keyword evidence="9" id="KW-1185">Reference proteome</keyword>
<proteinExistence type="predicted"/>
<evidence type="ECO:0000256" key="1">
    <source>
        <dbReference type="ARBA" id="ARBA00004651"/>
    </source>
</evidence>
<dbReference type="PANTHER" id="PTHR42865">
    <property type="entry name" value="PROTON/GLUTAMATE-ASPARTATE SYMPORTER"/>
    <property type="match status" value="1"/>
</dbReference>
<sequence>MKVLKNYKDSLLLLLGMLVGGIAGKLIGPGIAVVEPIASTFLNLLFCVVVPLVFVSIVCSIANLKSGKEAGTLLSWTAVFFVATVVIAAIVFTVYFGVIDAAKGAALPADAIAEEMKEVRIDLVGQLTVSDFKDLWSVQKLLAVVVFALITGFSLRGLGEKGEPLLKIVNSLNALIAKFINSIMKFAPVGLGCYFAVFMGTSGGNTAGPLMKIGIATWIGTLVYMAAAHSIYAFIADGMRGVATYWKCMVAPFLTALGTCSGAASVPANVEAARKAEMDEDVASIVMPLGCNLHKEGTAIMAAMTVSFECAMLGQNFFSPQILGTCILMAVVYPFVAGAIPGGGPFLLFSVFGWPMETFAAVMALHTITDAPTTAINVVGDLSSGMLIQKMVAKSKRNGRS</sequence>
<dbReference type="EMBL" id="JAAITT010000051">
    <property type="protein sequence ID" value="NSJ51912.1"/>
    <property type="molecule type" value="Genomic_DNA"/>
</dbReference>
<evidence type="ECO:0000256" key="5">
    <source>
        <dbReference type="ARBA" id="ARBA00022989"/>
    </source>
</evidence>
<keyword evidence="3" id="KW-1003">Cell membrane</keyword>
<keyword evidence="4 7" id="KW-0812">Transmembrane</keyword>
<dbReference type="Pfam" id="PF00375">
    <property type="entry name" value="SDF"/>
    <property type="match status" value="1"/>
</dbReference>
<dbReference type="Proteomes" id="UP000669239">
    <property type="component" value="Unassembled WGS sequence"/>
</dbReference>
<evidence type="ECO:0000256" key="4">
    <source>
        <dbReference type="ARBA" id="ARBA00022692"/>
    </source>
</evidence>
<evidence type="ECO:0000256" key="6">
    <source>
        <dbReference type="ARBA" id="ARBA00023136"/>
    </source>
</evidence>
<evidence type="ECO:0000313" key="8">
    <source>
        <dbReference type="EMBL" id="NSJ51912.1"/>
    </source>
</evidence>
<reference evidence="8 9" key="1">
    <citation type="journal article" date="2020" name="Cell Host Microbe">
        <title>Functional and Genomic Variation between Human-Derived Isolates of Lachnospiraceae Reveals Inter- and Intra-Species Diversity.</title>
        <authorList>
            <person name="Sorbara M.T."/>
            <person name="Littmann E.R."/>
            <person name="Fontana E."/>
            <person name="Moody T.U."/>
            <person name="Kohout C.E."/>
            <person name="Gjonbalaj M."/>
            <person name="Eaton V."/>
            <person name="Seok R."/>
            <person name="Leiner I.M."/>
            <person name="Pamer E.G."/>
        </authorList>
    </citation>
    <scope>NUCLEOTIDE SEQUENCE [LARGE SCALE GENOMIC DNA]</scope>
    <source>
        <strain evidence="8 9">MSK.1.17</strain>
    </source>
</reference>
<feature type="transmembrane region" description="Helical" evidence="7">
    <location>
        <begin position="213"/>
        <end position="235"/>
    </location>
</feature>
<organism evidence="8 9">
    <name type="scientific">Enterocloster aldenensis</name>
    <dbReference type="NCBI Taxonomy" id="358742"/>
    <lineage>
        <taxon>Bacteria</taxon>
        <taxon>Bacillati</taxon>
        <taxon>Bacillota</taxon>
        <taxon>Clostridia</taxon>
        <taxon>Lachnospirales</taxon>
        <taxon>Lachnospiraceae</taxon>
        <taxon>Enterocloster</taxon>
    </lineage>
</organism>
<name>A0ABX2HT66_9FIRM</name>
<feature type="transmembrane region" description="Helical" evidence="7">
    <location>
        <begin position="322"/>
        <end position="340"/>
    </location>
</feature>
<keyword evidence="5 7" id="KW-1133">Transmembrane helix</keyword>
<feature type="transmembrane region" description="Helical" evidence="7">
    <location>
        <begin position="40"/>
        <end position="61"/>
    </location>
</feature>
<evidence type="ECO:0000256" key="7">
    <source>
        <dbReference type="SAM" id="Phobius"/>
    </source>
</evidence>
<feature type="transmembrane region" description="Helical" evidence="7">
    <location>
        <begin position="179"/>
        <end position="201"/>
    </location>
</feature>
<dbReference type="InterPro" id="IPR036458">
    <property type="entry name" value="Na:dicarbo_symporter_sf"/>
</dbReference>
<dbReference type="Gene3D" id="1.10.3860.10">
    <property type="entry name" value="Sodium:dicarboxylate symporter"/>
    <property type="match status" value="1"/>
</dbReference>
<dbReference type="PANTHER" id="PTHR42865:SF7">
    <property type="entry name" value="PROTON_GLUTAMATE-ASPARTATE SYMPORTER"/>
    <property type="match status" value="1"/>
</dbReference>
<evidence type="ECO:0000256" key="2">
    <source>
        <dbReference type="ARBA" id="ARBA00022448"/>
    </source>
</evidence>